<evidence type="ECO:0000313" key="3">
    <source>
        <dbReference type="EMBL" id="WTS18005.1"/>
    </source>
</evidence>
<keyword evidence="2" id="KW-1133">Transmembrane helix</keyword>
<feature type="transmembrane region" description="Helical" evidence="2">
    <location>
        <begin position="65"/>
        <end position="85"/>
    </location>
</feature>
<dbReference type="SUPFAM" id="SSF103473">
    <property type="entry name" value="MFS general substrate transporter"/>
    <property type="match status" value="1"/>
</dbReference>
<feature type="transmembrane region" description="Helical" evidence="2">
    <location>
        <begin position="120"/>
        <end position="141"/>
    </location>
</feature>
<feature type="compositionally biased region" description="Low complexity" evidence="1">
    <location>
        <begin position="276"/>
        <end position="299"/>
    </location>
</feature>
<dbReference type="Pfam" id="PF06779">
    <property type="entry name" value="MFS_4"/>
    <property type="match status" value="1"/>
</dbReference>
<dbReference type="EMBL" id="CP108195">
    <property type="protein sequence ID" value="WTS18005.1"/>
    <property type="molecule type" value="Genomic_DNA"/>
</dbReference>
<proteinExistence type="predicted"/>
<dbReference type="GO" id="GO:0005886">
    <property type="term" value="C:plasma membrane"/>
    <property type="evidence" value="ECO:0007669"/>
    <property type="project" value="TreeGrafter"/>
</dbReference>
<accession>A0AAU1UL88</accession>
<feature type="transmembrane region" description="Helical" evidence="2">
    <location>
        <begin position="92"/>
        <end position="114"/>
    </location>
</feature>
<reference evidence="3" key="1">
    <citation type="submission" date="2022-10" db="EMBL/GenBank/DDBJ databases">
        <title>The complete genomes of actinobacterial strains from the NBC collection.</title>
        <authorList>
            <person name="Joergensen T.S."/>
            <person name="Alvarez Arevalo M."/>
            <person name="Sterndorff E.B."/>
            <person name="Faurdal D."/>
            <person name="Vuksanovic O."/>
            <person name="Mourched A.-S."/>
            <person name="Charusanti P."/>
            <person name="Shaw S."/>
            <person name="Blin K."/>
            <person name="Weber T."/>
        </authorList>
    </citation>
    <scope>NUCLEOTIDE SEQUENCE</scope>
    <source>
        <strain evidence="3">NBC_00119</strain>
    </source>
</reference>
<protein>
    <submittedName>
        <fullName evidence="3">YbfB/YjiJ family MFS transporter</fullName>
    </submittedName>
</protein>
<feature type="transmembrane region" description="Helical" evidence="2">
    <location>
        <begin position="174"/>
        <end position="196"/>
    </location>
</feature>
<dbReference type="PANTHER" id="PTHR23537">
    <property type="match status" value="1"/>
</dbReference>
<evidence type="ECO:0000256" key="1">
    <source>
        <dbReference type="SAM" id="MobiDB-lite"/>
    </source>
</evidence>
<dbReference type="AlphaFoldDB" id="A0AAU1UL88"/>
<feature type="transmembrane region" description="Helical" evidence="2">
    <location>
        <begin position="219"/>
        <end position="243"/>
    </location>
</feature>
<name>A0AAU1UL88_9ACTN</name>
<organism evidence="3">
    <name type="scientific">Streptomyces sp. NBC_00119</name>
    <dbReference type="NCBI Taxonomy" id="2975659"/>
    <lineage>
        <taxon>Bacteria</taxon>
        <taxon>Bacillati</taxon>
        <taxon>Actinomycetota</taxon>
        <taxon>Actinomycetes</taxon>
        <taxon>Kitasatosporales</taxon>
        <taxon>Streptomycetaceae</taxon>
        <taxon>Streptomyces</taxon>
    </lineage>
</organism>
<dbReference type="InterPro" id="IPR010645">
    <property type="entry name" value="MFS_4"/>
</dbReference>
<sequence>MRQVLTLPDPTRTGSRAGSPWPTVLRGAAGLAAAMGVGRFAYAPIMHAQAGMPDSLGASLATANYLGYLAGALLGITAPALLCSTVAFRSGLLVLAASLALMPLTHDGGAWWALRLAAGAASRSALVFMIATSALVAGLAAHAEHMTGWAFGGVGAGIALSGLMVVAMQEVGSWRAAWLACAALTVLLAAAAWRLVPRRAGAADPAATAPAQRPCTRRWFTALLASYLLEGMGYIIAGTFLVAALQEGAPGWIDSGAWIVVGLALRPQPRPRPRYRSCPSPSGSPARTRAASWPRASPRPAKPWPPQRSARAC</sequence>
<evidence type="ECO:0000256" key="2">
    <source>
        <dbReference type="SAM" id="Phobius"/>
    </source>
</evidence>
<keyword evidence="2" id="KW-0812">Transmembrane</keyword>
<feature type="region of interest" description="Disordered" evidence="1">
    <location>
        <begin position="270"/>
        <end position="313"/>
    </location>
</feature>
<keyword evidence="2" id="KW-0472">Membrane</keyword>
<feature type="transmembrane region" description="Helical" evidence="2">
    <location>
        <begin position="24"/>
        <end position="45"/>
    </location>
</feature>
<gene>
    <name evidence="3" type="ORF">OHU69_47575</name>
</gene>
<feature type="region of interest" description="Disordered" evidence="1">
    <location>
        <begin position="1"/>
        <end position="20"/>
    </location>
</feature>
<dbReference type="InterPro" id="IPR036259">
    <property type="entry name" value="MFS_trans_sf"/>
</dbReference>
<feature type="transmembrane region" description="Helical" evidence="2">
    <location>
        <begin position="148"/>
        <end position="168"/>
    </location>
</feature>
<dbReference type="PANTHER" id="PTHR23537:SF1">
    <property type="entry name" value="SUGAR TRANSPORTER"/>
    <property type="match status" value="1"/>
</dbReference>